<feature type="compositionally biased region" description="Polar residues" evidence="10">
    <location>
        <begin position="895"/>
        <end position="909"/>
    </location>
</feature>
<dbReference type="GO" id="GO:0005634">
    <property type="term" value="C:nucleus"/>
    <property type="evidence" value="ECO:0007669"/>
    <property type="project" value="UniProtKB-SubCell"/>
</dbReference>
<dbReference type="SUPFAM" id="SSF57716">
    <property type="entry name" value="Glucocorticoid receptor-like (DNA-binding domain)"/>
    <property type="match status" value="1"/>
</dbReference>
<accession>A0A9N9YQL2</accession>
<feature type="region of interest" description="Disordered" evidence="10">
    <location>
        <begin position="456"/>
        <end position="479"/>
    </location>
</feature>
<dbReference type="Proteomes" id="UP000775872">
    <property type="component" value="Unassembled WGS sequence"/>
</dbReference>
<dbReference type="SMART" id="SM00401">
    <property type="entry name" value="ZnF_GATA"/>
    <property type="match status" value="1"/>
</dbReference>
<evidence type="ECO:0000256" key="2">
    <source>
        <dbReference type="ARBA" id="ARBA00022723"/>
    </source>
</evidence>
<keyword evidence="5" id="KW-0805">Transcription regulation</keyword>
<evidence type="ECO:0000256" key="7">
    <source>
        <dbReference type="ARBA" id="ARBA00023163"/>
    </source>
</evidence>
<keyword evidence="6" id="KW-0534">Nitrate assimilation</keyword>
<feature type="compositionally biased region" description="Polar residues" evidence="10">
    <location>
        <begin position="574"/>
        <end position="589"/>
    </location>
</feature>
<dbReference type="PANTHER" id="PTHR10071">
    <property type="entry name" value="TRANSCRIPTION FACTOR GATA FAMILY MEMBER"/>
    <property type="match status" value="1"/>
</dbReference>
<feature type="compositionally biased region" description="Polar residues" evidence="10">
    <location>
        <begin position="774"/>
        <end position="806"/>
    </location>
</feature>
<dbReference type="InterPro" id="IPR039355">
    <property type="entry name" value="Transcription_factor_GATA"/>
</dbReference>
<feature type="compositionally biased region" description="Polar residues" evidence="10">
    <location>
        <begin position="596"/>
        <end position="623"/>
    </location>
</feature>
<comment type="subcellular location">
    <subcellularLocation>
        <location evidence="1">Nucleus</location>
    </subcellularLocation>
</comment>
<dbReference type="Pfam" id="PF00320">
    <property type="entry name" value="GATA"/>
    <property type="match status" value="1"/>
</dbReference>
<dbReference type="GO" id="GO:0045944">
    <property type="term" value="P:positive regulation of transcription by RNA polymerase II"/>
    <property type="evidence" value="ECO:0007669"/>
    <property type="project" value="TreeGrafter"/>
</dbReference>
<dbReference type="PROSITE" id="PS50114">
    <property type="entry name" value="GATA_ZN_FINGER_2"/>
    <property type="match status" value="1"/>
</dbReference>
<feature type="region of interest" description="Disordered" evidence="10">
    <location>
        <begin position="731"/>
        <end position="911"/>
    </location>
</feature>
<keyword evidence="13" id="KW-1185">Reference proteome</keyword>
<evidence type="ECO:0000256" key="4">
    <source>
        <dbReference type="ARBA" id="ARBA00022833"/>
    </source>
</evidence>
<feature type="compositionally biased region" description="Low complexity" evidence="10">
    <location>
        <begin position="818"/>
        <end position="840"/>
    </location>
</feature>
<dbReference type="FunFam" id="3.30.50.10:FF:000007">
    <property type="entry name" value="Nitrogen regulatory AreA, N-terminal"/>
    <property type="match status" value="1"/>
</dbReference>
<dbReference type="InterPro" id="IPR013088">
    <property type="entry name" value="Znf_NHR/GATA"/>
</dbReference>
<dbReference type="PRINTS" id="PR00619">
    <property type="entry name" value="GATAZNFINGER"/>
</dbReference>
<keyword evidence="3 9" id="KW-0863">Zinc-finger</keyword>
<sequence length="967" mass="103105">MATRTAMPPTLGPAARMNPTTTEHDFRFPRRPTARDKQQNLSGGRCYPAAAMPSRRPNPNLAVENEAASNELLGPSLFPLLKDANSGSDQTIVQMQQDDPLATQIWKFFSRTKQELPHQERMENMTWRMMAVQLRKQRQEEELQKKVRSVQCANLTIYHRLVTGRHTMQQNTPSGIAQLRFSEAVANSHESTDPMNIDDFIFSENAATPAGISFSPSPQLKHSDIHPPLNAQTANGILIKSRKDRIQQQHLQNQFVPQSVPEPAQHPTSEFNYVNRHVRKTSIDDRRTRKRPANFSPHVPAVNSGTNAAQHDLEPDSELHDYSLDTSAHIDMSAPPPVQSFNFDTFMENEPIMTSAGPYQQNFAFSPGTSPMVSTGPFSNMFNNAGITAGSINANEIYSPTGSAYQSAVTTPHPITDNDNFYFPPQDMRQHAAQHLQGAPNINGQVSQQLMYDRSQGNGSTAMFPSPTSGQDSGTYNGTAPSTFGHIDPAQVFQSEQSLTSNGVPMSNENNMFNFGGESDDEDNAFADRNMGVSGEYPSNGDDASTMGWDASLPGQFSTQAARFPGGPIRKQVSMGNTPSEYDENNGNWESGGLGRSQSFRQRQPKLSRTASTSSHMASNSNGLDHLAMTMPTSPDNVHGSMSGFSSVAPSRPSSPPMSKSGSSTNLQGASGGQNDGNGPTTCTNCFTQTTPLWRRNPEGQPLCNACGLFLKLHGVVRPLSLKTDVIKKRNRGSGANLPVGSSSTRPKKGGNSNVGSRKNSSLSLSTSIATANINGPSNNKGALSSASTTNVNTSPLAPKSASGNEGESPASGGGTSGANTAGSTPNSHYGSTGSSTAAMGGKGVVPIAAAPPKSTPGPGASSISRNSTASSKRQRRHSKSGGGDSRASMDIDSPESTGSNEAARNLGTSMPILPGGMMPGSFHMAQRPMMNSSSMVQLGGAQQKPAMNGPVGSAGPQEWEWLTMSL</sequence>
<evidence type="ECO:0000256" key="8">
    <source>
        <dbReference type="ARBA" id="ARBA00023242"/>
    </source>
</evidence>
<evidence type="ECO:0000259" key="11">
    <source>
        <dbReference type="PROSITE" id="PS50114"/>
    </source>
</evidence>
<evidence type="ECO:0000313" key="13">
    <source>
        <dbReference type="Proteomes" id="UP000775872"/>
    </source>
</evidence>
<feature type="region of interest" description="Disordered" evidence="10">
    <location>
        <begin position="557"/>
        <end position="679"/>
    </location>
</feature>
<dbReference type="InterPro" id="IPR000679">
    <property type="entry name" value="Znf_GATA"/>
</dbReference>
<dbReference type="AlphaFoldDB" id="A0A9N9YQL2"/>
<protein>
    <recommendedName>
        <fullName evidence="11">GATA-type domain-containing protein</fullName>
    </recommendedName>
</protein>
<feature type="domain" description="GATA-type" evidence="11">
    <location>
        <begin position="677"/>
        <end position="730"/>
    </location>
</feature>
<reference evidence="12" key="1">
    <citation type="submission" date="2021-10" db="EMBL/GenBank/DDBJ databases">
        <authorList>
            <person name="Piombo E."/>
        </authorList>
    </citation>
    <scope>NUCLEOTIDE SEQUENCE</scope>
</reference>
<dbReference type="Pfam" id="PF08550">
    <property type="entry name" value="GATA_AreA"/>
    <property type="match status" value="1"/>
</dbReference>
<feature type="region of interest" description="Disordered" evidence="10">
    <location>
        <begin position="283"/>
        <end position="312"/>
    </location>
</feature>
<dbReference type="EMBL" id="CABFOC020000002">
    <property type="protein sequence ID" value="CAH0039329.1"/>
    <property type="molecule type" value="Genomic_DNA"/>
</dbReference>
<name>A0A9N9YQL2_9HYPO</name>
<proteinExistence type="predicted"/>
<comment type="caution">
    <text evidence="12">The sequence shown here is derived from an EMBL/GenBank/DDBJ whole genome shotgun (WGS) entry which is preliminary data.</text>
</comment>
<evidence type="ECO:0000256" key="5">
    <source>
        <dbReference type="ARBA" id="ARBA00023015"/>
    </source>
</evidence>
<feature type="compositionally biased region" description="Low complexity" evidence="10">
    <location>
        <begin position="643"/>
        <end position="664"/>
    </location>
</feature>
<dbReference type="GO" id="GO:0008270">
    <property type="term" value="F:zinc ion binding"/>
    <property type="evidence" value="ECO:0007669"/>
    <property type="project" value="UniProtKB-KW"/>
</dbReference>
<keyword evidence="4" id="KW-0862">Zinc</keyword>
<dbReference type="PANTHER" id="PTHR10071:SF281">
    <property type="entry name" value="BOX A-BINDING FACTOR-RELATED"/>
    <property type="match status" value="1"/>
</dbReference>
<evidence type="ECO:0000256" key="9">
    <source>
        <dbReference type="PROSITE-ProRule" id="PRU00094"/>
    </source>
</evidence>
<evidence type="ECO:0000256" key="6">
    <source>
        <dbReference type="ARBA" id="ARBA00023063"/>
    </source>
</evidence>
<evidence type="ECO:0000256" key="1">
    <source>
        <dbReference type="ARBA" id="ARBA00004123"/>
    </source>
</evidence>
<keyword evidence="8" id="KW-0539">Nucleus</keyword>
<dbReference type="Gene3D" id="3.30.50.10">
    <property type="entry name" value="Erythroid Transcription Factor GATA-1, subunit A"/>
    <property type="match status" value="1"/>
</dbReference>
<dbReference type="GO" id="GO:0000981">
    <property type="term" value="F:DNA-binding transcription factor activity, RNA polymerase II-specific"/>
    <property type="evidence" value="ECO:0007669"/>
    <property type="project" value="TreeGrafter"/>
</dbReference>
<dbReference type="GO" id="GO:0000978">
    <property type="term" value="F:RNA polymerase II cis-regulatory region sequence-specific DNA binding"/>
    <property type="evidence" value="ECO:0007669"/>
    <property type="project" value="TreeGrafter"/>
</dbReference>
<feature type="compositionally biased region" description="Low complexity" evidence="10">
    <location>
        <begin position="862"/>
        <end position="872"/>
    </location>
</feature>
<feature type="compositionally biased region" description="Basic and acidic residues" evidence="10">
    <location>
        <begin position="22"/>
        <end position="38"/>
    </location>
</feature>
<evidence type="ECO:0000313" key="12">
    <source>
        <dbReference type="EMBL" id="CAH0039329.1"/>
    </source>
</evidence>
<dbReference type="InterPro" id="IPR013860">
    <property type="entry name" value="AreA_GATA"/>
</dbReference>
<evidence type="ECO:0000256" key="10">
    <source>
        <dbReference type="SAM" id="MobiDB-lite"/>
    </source>
</evidence>
<gene>
    <name evidence="12" type="ORF">CSOL1703_00003593</name>
</gene>
<keyword evidence="2" id="KW-0479">Metal-binding</keyword>
<dbReference type="PROSITE" id="PS00344">
    <property type="entry name" value="GATA_ZN_FINGER_1"/>
    <property type="match status" value="1"/>
</dbReference>
<dbReference type="GO" id="GO:0000122">
    <property type="term" value="P:negative regulation of transcription by RNA polymerase II"/>
    <property type="evidence" value="ECO:0007669"/>
    <property type="project" value="TreeGrafter"/>
</dbReference>
<dbReference type="CDD" id="cd00202">
    <property type="entry name" value="ZnF_GATA"/>
    <property type="match status" value="1"/>
</dbReference>
<evidence type="ECO:0000256" key="3">
    <source>
        <dbReference type="ARBA" id="ARBA00022771"/>
    </source>
</evidence>
<organism evidence="12 13">
    <name type="scientific">Clonostachys solani</name>
    <dbReference type="NCBI Taxonomy" id="160281"/>
    <lineage>
        <taxon>Eukaryota</taxon>
        <taxon>Fungi</taxon>
        <taxon>Dikarya</taxon>
        <taxon>Ascomycota</taxon>
        <taxon>Pezizomycotina</taxon>
        <taxon>Sordariomycetes</taxon>
        <taxon>Hypocreomycetidae</taxon>
        <taxon>Hypocreales</taxon>
        <taxon>Bionectriaceae</taxon>
        <taxon>Clonostachys</taxon>
    </lineage>
</organism>
<dbReference type="OrthoDB" id="515401at2759"/>
<feature type="compositionally biased region" description="Low complexity" evidence="10">
    <location>
        <begin position="760"/>
        <end position="773"/>
    </location>
</feature>
<keyword evidence="7" id="KW-0804">Transcription</keyword>
<dbReference type="GO" id="GO:0042128">
    <property type="term" value="P:nitrate assimilation"/>
    <property type="evidence" value="ECO:0007669"/>
    <property type="project" value="UniProtKB-KW"/>
</dbReference>
<feature type="region of interest" description="Disordered" evidence="10">
    <location>
        <begin position="1"/>
        <end position="56"/>
    </location>
</feature>
<feature type="compositionally biased region" description="Polar residues" evidence="10">
    <location>
        <begin position="740"/>
        <end position="759"/>
    </location>
</feature>